<dbReference type="InterPro" id="IPR000792">
    <property type="entry name" value="Tscrpt_reg_LuxR_C"/>
</dbReference>
<dbReference type="Gene3D" id="1.10.10.10">
    <property type="entry name" value="Winged helix-like DNA-binding domain superfamily/Winged helix DNA-binding domain"/>
    <property type="match status" value="1"/>
</dbReference>
<name>A0ABT8B092_9HYPH</name>
<dbReference type="EMBL" id="JAUFPT010000120">
    <property type="protein sequence ID" value="MDN3574934.1"/>
    <property type="molecule type" value="Genomic_DNA"/>
</dbReference>
<dbReference type="Proteomes" id="UP001244297">
    <property type="component" value="Unassembled WGS sequence"/>
</dbReference>
<accession>A0ABT8B092</accession>
<keyword evidence="3" id="KW-1185">Reference proteome</keyword>
<organism evidence="2 3">
    <name type="scientific">Methylobacterium longum</name>
    <dbReference type="NCBI Taxonomy" id="767694"/>
    <lineage>
        <taxon>Bacteria</taxon>
        <taxon>Pseudomonadati</taxon>
        <taxon>Pseudomonadota</taxon>
        <taxon>Alphaproteobacteria</taxon>
        <taxon>Hyphomicrobiales</taxon>
        <taxon>Methylobacteriaceae</taxon>
        <taxon>Methylobacterium</taxon>
    </lineage>
</organism>
<evidence type="ECO:0000313" key="3">
    <source>
        <dbReference type="Proteomes" id="UP001244297"/>
    </source>
</evidence>
<evidence type="ECO:0000259" key="1">
    <source>
        <dbReference type="SMART" id="SM00421"/>
    </source>
</evidence>
<dbReference type="SUPFAM" id="SSF46894">
    <property type="entry name" value="C-terminal effector domain of the bipartite response regulators"/>
    <property type="match status" value="1"/>
</dbReference>
<protein>
    <submittedName>
        <fullName evidence="2">LuxR family transcriptional regulator</fullName>
    </submittedName>
</protein>
<dbReference type="SMART" id="SM00421">
    <property type="entry name" value="HTH_LUXR"/>
    <property type="match status" value="1"/>
</dbReference>
<comment type="caution">
    <text evidence="2">The sequence shown here is derived from an EMBL/GenBank/DDBJ whole genome shotgun (WGS) entry which is preliminary data.</text>
</comment>
<feature type="domain" description="HTH luxR-type" evidence="1">
    <location>
        <begin position="127"/>
        <end position="184"/>
    </location>
</feature>
<reference evidence="3" key="1">
    <citation type="journal article" date="2019" name="Int. J. Syst. Evol. Microbiol.">
        <title>The Global Catalogue of Microorganisms (GCM) 10K type strain sequencing project: providing services to taxonomists for standard genome sequencing and annotation.</title>
        <authorList>
            <consortium name="The Broad Institute Genomics Platform"/>
            <consortium name="The Broad Institute Genome Sequencing Center for Infectious Disease"/>
            <person name="Wu L."/>
            <person name="Ma J."/>
        </authorList>
    </citation>
    <scope>NUCLEOTIDE SEQUENCE [LARGE SCALE GENOMIC DNA]</scope>
    <source>
        <strain evidence="3">CECT 7806</strain>
    </source>
</reference>
<dbReference type="InterPro" id="IPR036388">
    <property type="entry name" value="WH-like_DNA-bd_sf"/>
</dbReference>
<evidence type="ECO:0000313" key="2">
    <source>
        <dbReference type="EMBL" id="MDN3574934.1"/>
    </source>
</evidence>
<gene>
    <name evidence="2" type="ORF">QWZ18_30605</name>
</gene>
<dbReference type="RefSeq" id="WP_290356710.1">
    <property type="nucleotide sequence ID" value="NZ_JAUFPT010000120.1"/>
</dbReference>
<dbReference type="InterPro" id="IPR016032">
    <property type="entry name" value="Sig_transdc_resp-reg_C-effctor"/>
</dbReference>
<sequence length="218" mass="23569">MLIGAPLLEVFDRMAIGGVLLAATGQVLAINETAQRTLQDHFNLSDPSKQLLDATKREFVGSLLRRCSGRVQRDCGDWIIIDRENKRPLILNLVALPGSADDGPDTVLMLLDPEIAPEGNSFALQRIFRLSPAEARLALSLASGATLAEAAEAYGVCVATARAQLKAVFQKTGARRQAELVLLISRLCSLSRAEAAPIMRAIRPRCAPARHPLHVSLM</sequence>
<proteinExistence type="predicted"/>